<feature type="transmembrane region" description="Helical" evidence="1">
    <location>
        <begin position="49"/>
        <end position="71"/>
    </location>
</feature>
<protein>
    <submittedName>
        <fullName evidence="2">Uncharacterized protein</fullName>
    </submittedName>
</protein>
<evidence type="ECO:0000313" key="2">
    <source>
        <dbReference type="EMBL" id="AHY25101.1"/>
    </source>
</evidence>
<name>A0A0A0Q0G1_9CAUD</name>
<reference evidence="2 3" key="1">
    <citation type="journal article" date="2015" name="Plant Pathol. J.">
        <title>Isolation and Genomic Characterization of the T4-Like Bacteriophage PM2 Infecting Pectobacterium carotovorum subsp. carotovorum.</title>
        <authorList>
            <person name="Lim J.A."/>
            <person name="Lee D.H."/>
            <person name="Heu S."/>
        </authorList>
    </citation>
    <scope>NUCLEOTIDE SEQUENCE [LARGE SCALE GENOMIC DNA]</scope>
</reference>
<dbReference type="KEGG" id="vg:26638032"/>
<keyword evidence="1" id="KW-0472">Membrane</keyword>
<evidence type="ECO:0000256" key="1">
    <source>
        <dbReference type="SAM" id="Phobius"/>
    </source>
</evidence>
<keyword evidence="1" id="KW-0812">Transmembrane</keyword>
<proteinExistence type="predicted"/>
<sequence>MIKRLYMGYKKSSSWDDDFEIFKFAIVMTACATFVGFMTPYTLYYFTDMYVKGQLIISGILSAAAVVVYFFSKWCYYAQKLDQGLFDIKTGIISKPVKKDKEFYKKELRQESLEFAKNLKN</sequence>
<organism evidence="2 3">
    <name type="scientific">Pectobacterium bacteriophage PM2</name>
    <dbReference type="NCBI Taxonomy" id="1429794"/>
    <lineage>
        <taxon>Viruses</taxon>
        <taxon>Duplodnaviria</taxon>
        <taxon>Heunggongvirae</taxon>
        <taxon>Uroviricota</taxon>
        <taxon>Caudoviricetes</taxon>
        <taxon>Pantevenvirales</taxon>
        <taxon>Straboviridae</taxon>
        <taxon>Tevenvirinae</taxon>
        <taxon>Mosugukvirus</taxon>
        <taxon>Mosugukvirus pm2</taxon>
    </lineage>
</organism>
<dbReference type="GeneID" id="26638032"/>
<keyword evidence="1" id="KW-1133">Transmembrane helix</keyword>
<keyword evidence="3" id="KW-1185">Reference proteome</keyword>
<accession>A0A0A0Q0G1</accession>
<dbReference type="Proteomes" id="UP000030739">
    <property type="component" value="Segment"/>
</dbReference>
<dbReference type="RefSeq" id="YP_009211560.1">
    <property type="nucleotide sequence ID" value="NC_028940.1"/>
</dbReference>
<evidence type="ECO:0000313" key="3">
    <source>
        <dbReference type="Proteomes" id="UP000030739"/>
    </source>
</evidence>
<dbReference type="EMBL" id="KF835987">
    <property type="protein sequence ID" value="AHY25101.1"/>
    <property type="molecule type" value="Genomic_DNA"/>
</dbReference>
<gene>
    <name evidence="2" type="ORF">PM2_139</name>
</gene>
<feature type="transmembrane region" description="Helical" evidence="1">
    <location>
        <begin position="21"/>
        <end position="43"/>
    </location>
</feature>